<dbReference type="KEGG" id="fla:SY85_13150"/>
<keyword evidence="1" id="KW-0732">Signal</keyword>
<reference evidence="2 3" key="2">
    <citation type="journal article" date="2016" name="Int. J. Syst. Evol. Microbiol.">
        <title>Flavisolibacter tropicus sp. nov., isolated from tropical soil.</title>
        <authorList>
            <person name="Lee J.J."/>
            <person name="Kang M.S."/>
            <person name="Kim G.S."/>
            <person name="Lee C.S."/>
            <person name="Lim S."/>
            <person name="Lee J."/>
            <person name="Roh S.H."/>
            <person name="Kang H."/>
            <person name="Ha J.M."/>
            <person name="Bae S."/>
            <person name="Jung H.Y."/>
            <person name="Kim M.K."/>
        </authorList>
    </citation>
    <scope>NUCLEOTIDE SEQUENCE [LARGE SCALE GENOMIC DNA]</scope>
    <source>
        <strain evidence="2 3">LCS9</strain>
    </source>
</reference>
<evidence type="ECO:0000313" key="2">
    <source>
        <dbReference type="EMBL" id="ANE51318.1"/>
    </source>
</evidence>
<protein>
    <recommendedName>
        <fullName evidence="4">YARHG domain-containing protein</fullName>
    </recommendedName>
</protein>
<dbReference type="OrthoDB" id="796401at2"/>
<keyword evidence="3" id="KW-1185">Reference proteome</keyword>
<dbReference type="RefSeq" id="WP_066405213.1">
    <property type="nucleotide sequence ID" value="NZ_CP011390.1"/>
</dbReference>
<organism evidence="2 3">
    <name type="scientific">Flavisolibacter tropicus</name>
    <dbReference type="NCBI Taxonomy" id="1492898"/>
    <lineage>
        <taxon>Bacteria</taxon>
        <taxon>Pseudomonadati</taxon>
        <taxon>Bacteroidota</taxon>
        <taxon>Chitinophagia</taxon>
        <taxon>Chitinophagales</taxon>
        <taxon>Chitinophagaceae</taxon>
        <taxon>Flavisolibacter</taxon>
    </lineage>
</organism>
<reference evidence="3" key="1">
    <citation type="submission" date="2015-01" db="EMBL/GenBank/DDBJ databases">
        <title>Flavisolibacter sp./LCS9/ whole genome sequencing.</title>
        <authorList>
            <person name="Kim M.K."/>
            <person name="Srinivasan S."/>
            <person name="Lee J.-J."/>
        </authorList>
    </citation>
    <scope>NUCLEOTIDE SEQUENCE [LARGE SCALE GENOMIC DNA]</scope>
    <source>
        <strain evidence="3">LCS9</strain>
    </source>
</reference>
<sequence length="303" mass="34783">MKNVFVFCFALFVTNTMVAQNRLTDTTATCVAYWKNKESKVFLVKNIKDQKVDSSTQSHLEFSYEAHITVKDSTKDGYTVEWKNENYTSDDPSMSQVNMFFKNLKFIYKTDKNGDFSELVNWEEVRDFYVNLGALSIPKNNDTAQAVWEKTKALFQTREAVENTLIKDVQMFHTFYGGEYPTRKQSAETILPNPFGGQPIPALTTVQVSRLQKNSPTCTVRTTQEIDQGKAGIFIADLLKALGMPEAKTREELEEAFKYFSLRDEAEIELQVKTGWPVSLRFKRVAKMMSTLQTDTYSFTIKQ</sequence>
<dbReference type="AlphaFoldDB" id="A0A172TWH6"/>
<name>A0A172TWH6_9BACT</name>
<proteinExistence type="predicted"/>
<evidence type="ECO:0000256" key="1">
    <source>
        <dbReference type="SAM" id="SignalP"/>
    </source>
</evidence>
<gene>
    <name evidence="2" type="ORF">SY85_13150</name>
</gene>
<evidence type="ECO:0000313" key="3">
    <source>
        <dbReference type="Proteomes" id="UP000077177"/>
    </source>
</evidence>
<dbReference type="Proteomes" id="UP000077177">
    <property type="component" value="Chromosome"/>
</dbReference>
<evidence type="ECO:0008006" key="4">
    <source>
        <dbReference type="Google" id="ProtNLM"/>
    </source>
</evidence>
<accession>A0A172TWH6</accession>
<feature type="chain" id="PRO_5008001258" description="YARHG domain-containing protein" evidence="1">
    <location>
        <begin position="20"/>
        <end position="303"/>
    </location>
</feature>
<feature type="signal peptide" evidence="1">
    <location>
        <begin position="1"/>
        <end position="19"/>
    </location>
</feature>
<dbReference type="EMBL" id="CP011390">
    <property type="protein sequence ID" value="ANE51318.1"/>
    <property type="molecule type" value="Genomic_DNA"/>
</dbReference>